<dbReference type="Proteomes" id="UP000284794">
    <property type="component" value="Unassembled WGS sequence"/>
</dbReference>
<accession>A0A414D559</accession>
<feature type="transmembrane region" description="Helical" evidence="1">
    <location>
        <begin position="146"/>
        <end position="168"/>
    </location>
</feature>
<evidence type="ECO:0000256" key="1">
    <source>
        <dbReference type="SAM" id="Phobius"/>
    </source>
</evidence>
<comment type="caution">
    <text evidence="2">The sequence shown here is derived from an EMBL/GenBank/DDBJ whole genome shotgun (WGS) entry which is preliminary data.</text>
</comment>
<feature type="transmembrane region" description="Helical" evidence="1">
    <location>
        <begin position="6"/>
        <end position="23"/>
    </location>
</feature>
<sequence>MIGNLIGCLFVLFILFGLLCNLTGDENKGTQIINNCVTAIVIYAMIIVIFSAKNSEVIKLNIPFWNGVVKYGTLKNYLKASAGGFALDFVQLVTLVLLINWVSNIMSFDKAGFVGILTSKFIIVFIGILIYGFVMHFIEKNIFFKWVVYVVECIITGGSIVVTPLLIIKTITGTKQEAFVNAYILDSLQQSNIGKAITASISSSIVILVFMYIMDLQYGGVNNVLSDVMQSFSGIAGIIIVLMGIYFIVKSITIKRKK</sequence>
<evidence type="ECO:0000313" key="3">
    <source>
        <dbReference type="Proteomes" id="UP000284794"/>
    </source>
</evidence>
<feature type="transmembrane region" description="Helical" evidence="1">
    <location>
        <begin position="196"/>
        <end position="214"/>
    </location>
</feature>
<feature type="transmembrane region" description="Helical" evidence="1">
    <location>
        <begin position="229"/>
        <end position="249"/>
    </location>
</feature>
<keyword evidence="1" id="KW-0812">Transmembrane</keyword>
<dbReference type="RefSeq" id="WP_118149252.1">
    <property type="nucleotide sequence ID" value="NZ_DAWDTH010000005.1"/>
</dbReference>
<keyword evidence="1" id="KW-1133">Transmembrane helix</keyword>
<feature type="transmembrane region" description="Helical" evidence="1">
    <location>
        <begin position="80"/>
        <end position="99"/>
    </location>
</feature>
<protein>
    <submittedName>
        <fullName evidence="2">Uncharacterized protein</fullName>
    </submittedName>
</protein>
<name>A0A414D559_9FIRM</name>
<feature type="transmembrane region" description="Helical" evidence="1">
    <location>
        <begin position="111"/>
        <end position="134"/>
    </location>
</feature>
<proteinExistence type="predicted"/>
<organism evidence="2 3">
    <name type="scientific">Lachnospira eligens</name>
    <dbReference type="NCBI Taxonomy" id="39485"/>
    <lineage>
        <taxon>Bacteria</taxon>
        <taxon>Bacillati</taxon>
        <taxon>Bacillota</taxon>
        <taxon>Clostridia</taxon>
        <taxon>Lachnospirales</taxon>
        <taxon>Lachnospiraceae</taxon>
        <taxon>Lachnospira</taxon>
    </lineage>
</organism>
<dbReference type="AlphaFoldDB" id="A0A414D559"/>
<dbReference type="EMBL" id="QSIS01000028">
    <property type="protein sequence ID" value="RHD04587.1"/>
    <property type="molecule type" value="Genomic_DNA"/>
</dbReference>
<feature type="transmembrane region" description="Helical" evidence="1">
    <location>
        <begin position="32"/>
        <end position="52"/>
    </location>
</feature>
<keyword evidence="1" id="KW-0472">Membrane</keyword>
<evidence type="ECO:0000313" key="2">
    <source>
        <dbReference type="EMBL" id="RHD04587.1"/>
    </source>
</evidence>
<reference evidence="2 3" key="1">
    <citation type="submission" date="2018-08" db="EMBL/GenBank/DDBJ databases">
        <title>A genome reference for cultivated species of the human gut microbiota.</title>
        <authorList>
            <person name="Zou Y."/>
            <person name="Xue W."/>
            <person name="Luo G."/>
        </authorList>
    </citation>
    <scope>NUCLEOTIDE SEQUENCE [LARGE SCALE GENOMIC DNA]</scope>
    <source>
        <strain evidence="2 3">AM32-2AC</strain>
    </source>
</reference>
<gene>
    <name evidence="2" type="ORF">DW811_14075</name>
</gene>